<keyword evidence="3 10" id="KW-0812">Transmembrane</keyword>
<dbReference type="InterPro" id="IPR000757">
    <property type="entry name" value="Beta-glucanase-like"/>
</dbReference>
<feature type="transmembrane region" description="Helical" evidence="10">
    <location>
        <begin position="219"/>
        <end position="243"/>
    </location>
</feature>
<sequence length="697" mass="75197">MSNHNPRAHANAAAPPHAAADMNSQARYQSVPNPNGGYDAGRSSAVAHAGSQPAGRRSTGDVSGSGSGGSGSAESASGRSSTAPMLRGAPPTGAAYADFRDGADIDSRYAHIRKGSMGRMGARGGQGGAMYAGGAGSGATLGSELHSGGSSSAPRGNRASAYSAISAVSSGPTDSNKYYEPAAQEGLLWDGKGEAEPDDYLHNPDSKRRDTFTVCSGRGILNVLALFVIVAGLLALFAGYPIISHYAKRPESTLGGFNIGGTNGTGQVPVVLSQLRLRDNDTPASANTWRSATGETYNLVFSDEFNQPGRTFWPGDDPFWEAMDIWYGATGDYEWLSPEQVNTTDGHLLITMENRPTHNLNFRSGQLQSWNKFCFQGGYIEFAAILPGSGAAQGWWPGLWTMGNLGRPGYLGTTDGMWPYSYTGCDNGILPNQSSPTRGPTSVRTATKYGRTGLNWLSGMRSSSCTCSGEDHPGPNNNVGRAAPEIDVLEAQTVNGEGEASQSLQVAPFDMDYEWDQTTPTIYNRRNTQFNSYTGGVYQEAVSAVSIIPPDAYELNAAPRFVTFGFEYHPDWNGDGSGDITWYIDGQRTWTMRSDSIPARPDIGISQRIIPTEPMSIIMNLHISEGFQHIEFDTLQFPATLKVDYVRVYQLPGQERVGCDPDDHPTKDYIERHHDVYYNPNLTVWPKEFPRNRMTGC</sequence>
<evidence type="ECO:0000256" key="5">
    <source>
        <dbReference type="ARBA" id="ARBA00022989"/>
    </source>
</evidence>
<keyword evidence="7" id="KW-0325">Glycoprotein</keyword>
<dbReference type="FunFam" id="2.60.120.200:FF:000140">
    <property type="entry name" value="Beta-glucan synthesis-associated protein"/>
    <property type="match status" value="1"/>
</dbReference>
<dbReference type="GO" id="GO:0006078">
    <property type="term" value="P:(1-&gt;6)-beta-D-glucan biosynthetic process"/>
    <property type="evidence" value="ECO:0007669"/>
    <property type="project" value="TreeGrafter"/>
</dbReference>
<evidence type="ECO:0000256" key="3">
    <source>
        <dbReference type="ARBA" id="ARBA00022692"/>
    </source>
</evidence>
<dbReference type="CDD" id="cd02180">
    <property type="entry name" value="GH16_fungal_KRE6_glucanase"/>
    <property type="match status" value="1"/>
</dbReference>
<dbReference type="GeneID" id="37268365"/>
<dbReference type="GO" id="GO:0005789">
    <property type="term" value="C:endoplasmic reticulum membrane"/>
    <property type="evidence" value="ECO:0007669"/>
    <property type="project" value="TreeGrafter"/>
</dbReference>
<protein>
    <submittedName>
        <fullName evidence="12">Beta-glucan synthesis-associated</fullName>
    </submittedName>
</protein>
<comment type="subcellular location">
    <subcellularLocation>
        <location evidence="1">Membrane</location>
        <topology evidence="1">Single-pass type II membrane protein</topology>
    </subcellularLocation>
</comment>
<accession>A0A316ZGS7</accession>
<dbReference type="PANTHER" id="PTHR31361:SF15">
    <property type="entry name" value="GH16 DOMAIN-CONTAINING PROTEIN"/>
    <property type="match status" value="1"/>
</dbReference>
<feature type="compositionally biased region" description="Low complexity" evidence="9">
    <location>
        <begin position="72"/>
        <end position="83"/>
    </location>
</feature>
<dbReference type="PROSITE" id="PS51762">
    <property type="entry name" value="GH16_2"/>
    <property type="match status" value="1"/>
</dbReference>
<keyword evidence="6 10" id="KW-0472">Membrane</keyword>
<evidence type="ECO:0000256" key="8">
    <source>
        <dbReference type="ARBA" id="ARBA00023316"/>
    </source>
</evidence>
<dbReference type="GO" id="GO:0005886">
    <property type="term" value="C:plasma membrane"/>
    <property type="evidence" value="ECO:0007669"/>
    <property type="project" value="TreeGrafter"/>
</dbReference>
<feature type="compositionally biased region" description="Low complexity" evidence="9">
    <location>
        <begin position="1"/>
        <end position="20"/>
    </location>
</feature>
<dbReference type="Proteomes" id="UP000245946">
    <property type="component" value="Unassembled WGS sequence"/>
</dbReference>
<reference evidence="12 13" key="1">
    <citation type="journal article" date="2018" name="Mol. Biol. Evol.">
        <title>Broad Genomic Sampling Reveals a Smut Pathogenic Ancestry of the Fungal Clade Ustilaginomycotina.</title>
        <authorList>
            <person name="Kijpornyongpan T."/>
            <person name="Mondo S.J."/>
            <person name="Barry K."/>
            <person name="Sandor L."/>
            <person name="Lee J."/>
            <person name="Lipzen A."/>
            <person name="Pangilinan J."/>
            <person name="LaButti K."/>
            <person name="Hainaut M."/>
            <person name="Henrissat B."/>
            <person name="Grigoriev I.V."/>
            <person name="Spatafora J.W."/>
            <person name="Aime M.C."/>
        </authorList>
    </citation>
    <scope>NUCLEOTIDE SEQUENCE [LARGE SCALE GENOMIC DNA]</scope>
    <source>
        <strain evidence="12 13">MCA 4186</strain>
    </source>
</reference>
<dbReference type="OrthoDB" id="412647at2759"/>
<dbReference type="GO" id="GO:0015926">
    <property type="term" value="F:glucosidase activity"/>
    <property type="evidence" value="ECO:0007669"/>
    <property type="project" value="TreeGrafter"/>
</dbReference>
<evidence type="ECO:0000313" key="13">
    <source>
        <dbReference type="Proteomes" id="UP000245946"/>
    </source>
</evidence>
<dbReference type="PANTHER" id="PTHR31361">
    <property type="entry name" value="BETA-GLUCAN SYNTHESIS-ASSOCIATED PROTEIN KRE6-RELATED"/>
    <property type="match status" value="1"/>
</dbReference>
<dbReference type="EMBL" id="KZ819286">
    <property type="protein sequence ID" value="PWO00225.1"/>
    <property type="molecule type" value="Genomic_DNA"/>
</dbReference>
<evidence type="ECO:0000313" key="12">
    <source>
        <dbReference type="EMBL" id="PWO00225.1"/>
    </source>
</evidence>
<name>A0A316ZGS7_9BASI</name>
<dbReference type="GO" id="GO:0031505">
    <property type="term" value="P:fungal-type cell wall organization"/>
    <property type="evidence" value="ECO:0007669"/>
    <property type="project" value="UniProtKB-ARBA"/>
</dbReference>
<keyword evidence="13" id="KW-1185">Reference proteome</keyword>
<evidence type="ECO:0000256" key="9">
    <source>
        <dbReference type="SAM" id="MobiDB-lite"/>
    </source>
</evidence>
<feature type="region of interest" description="Disordered" evidence="9">
    <location>
        <begin position="1"/>
        <end position="99"/>
    </location>
</feature>
<dbReference type="Pfam" id="PF03935">
    <property type="entry name" value="SKN1_KRE6_Sbg1"/>
    <property type="match status" value="1"/>
</dbReference>
<comment type="similarity">
    <text evidence="2">Belongs to the SKN1/KRE6 family.</text>
</comment>
<keyword evidence="4" id="KW-0735">Signal-anchor</keyword>
<evidence type="ECO:0000256" key="4">
    <source>
        <dbReference type="ARBA" id="ARBA00022968"/>
    </source>
</evidence>
<proteinExistence type="inferred from homology"/>
<gene>
    <name evidence="12" type="ORF">FA09DRAFT_315874</name>
</gene>
<feature type="domain" description="GH16" evidence="11">
    <location>
        <begin position="287"/>
        <end position="654"/>
    </location>
</feature>
<feature type="compositionally biased region" description="Polar residues" evidence="9">
    <location>
        <begin position="22"/>
        <end position="33"/>
    </location>
</feature>
<evidence type="ECO:0000256" key="2">
    <source>
        <dbReference type="ARBA" id="ARBA00010962"/>
    </source>
</evidence>
<evidence type="ECO:0000256" key="1">
    <source>
        <dbReference type="ARBA" id="ARBA00004606"/>
    </source>
</evidence>
<evidence type="ECO:0000259" key="11">
    <source>
        <dbReference type="PROSITE" id="PS51762"/>
    </source>
</evidence>
<evidence type="ECO:0000256" key="10">
    <source>
        <dbReference type="SAM" id="Phobius"/>
    </source>
</evidence>
<keyword evidence="8" id="KW-0961">Cell wall biogenesis/degradation</keyword>
<dbReference type="SUPFAM" id="SSF49899">
    <property type="entry name" value="Concanavalin A-like lectins/glucanases"/>
    <property type="match status" value="1"/>
</dbReference>
<evidence type="ECO:0000256" key="6">
    <source>
        <dbReference type="ARBA" id="ARBA00023136"/>
    </source>
</evidence>
<dbReference type="InterPro" id="IPR005629">
    <property type="entry name" value="Skn1/Kre6/Sbg1"/>
</dbReference>
<dbReference type="STRING" id="58919.A0A316ZGS7"/>
<dbReference type="AlphaFoldDB" id="A0A316ZGS7"/>
<evidence type="ECO:0000256" key="7">
    <source>
        <dbReference type="ARBA" id="ARBA00023180"/>
    </source>
</evidence>
<keyword evidence="5 10" id="KW-1133">Transmembrane helix</keyword>
<dbReference type="RefSeq" id="XP_025600503.1">
    <property type="nucleotide sequence ID" value="XM_025740821.1"/>
</dbReference>
<organism evidence="12 13">
    <name type="scientific">Tilletiopsis washingtonensis</name>
    <dbReference type="NCBI Taxonomy" id="58919"/>
    <lineage>
        <taxon>Eukaryota</taxon>
        <taxon>Fungi</taxon>
        <taxon>Dikarya</taxon>
        <taxon>Basidiomycota</taxon>
        <taxon>Ustilaginomycotina</taxon>
        <taxon>Exobasidiomycetes</taxon>
        <taxon>Entylomatales</taxon>
        <taxon>Entylomatales incertae sedis</taxon>
        <taxon>Tilletiopsis</taxon>
    </lineage>
</organism>
<dbReference type="Gene3D" id="2.60.120.200">
    <property type="match status" value="2"/>
</dbReference>
<dbReference type="InterPro" id="IPR013320">
    <property type="entry name" value="ConA-like_dom_sf"/>
</dbReference>